<dbReference type="EMBL" id="MABQ02000010">
    <property type="protein sequence ID" value="PCD24508.1"/>
    <property type="molecule type" value="Genomic_DNA"/>
</dbReference>
<dbReference type="Gene3D" id="3.40.50.720">
    <property type="entry name" value="NAD(P)-binding Rossmann-like Domain"/>
    <property type="match status" value="1"/>
</dbReference>
<sequence length="103" mass="10964">MSRYAAAHANPQGPGDARPTALQIIKDEDVEGSCMTRSLSSLAPPRNLAKAQEALAGIFDPSRMELVEMDQESLDSVRLAANSILAKTDKINILVNNAGIMAV</sequence>
<name>A0A2H3G986_FUSOX</name>
<reference evidence="1 2" key="1">
    <citation type="journal article" date="2016" name="Environ. Microbiol.">
        <title>Effector profiles distinguish formae speciales of Fusarium oxysporum.</title>
        <authorList>
            <person name="van Dam P."/>
            <person name="Fokkens L."/>
            <person name="Schmidt S.M."/>
            <person name="Linmans J.H."/>
            <person name="Kistler H.C."/>
            <person name="Ma L.J."/>
            <person name="Rep M."/>
        </authorList>
    </citation>
    <scope>NUCLEOTIDE SEQUENCE [LARGE SCALE GENOMIC DNA]</scope>
    <source>
        <strain evidence="1 2">Forc016</strain>
    </source>
</reference>
<dbReference type="SUPFAM" id="SSF51735">
    <property type="entry name" value="NAD(P)-binding Rossmann-fold domains"/>
    <property type="match status" value="1"/>
</dbReference>
<dbReference type="InterPro" id="IPR036291">
    <property type="entry name" value="NAD(P)-bd_dom_sf"/>
</dbReference>
<evidence type="ECO:0000313" key="1">
    <source>
        <dbReference type="EMBL" id="PCD24508.1"/>
    </source>
</evidence>
<reference evidence="1 2" key="2">
    <citation type="journal article" date="2017" name="Sci. Rep.">
        <title>A mobile pathogenicity chromosome in Fusarium oxysporum for infection of multiple cucurbit species.</title>
        <authorList>
            <person name="van Dam P."/>
            <person name="Fokkens L."/>
            <person name="Ayukawa Y."/>
            <person name="van der Gragt M."/>
            <person name="Ter Horst A."/>
            <person name="Brankovics B."/>
            <person name="Houterman P.M."/>
            <person name="Arie T."/>
            <person name="Rep M."/>
        </authorList>
    </citation>
    <scope>NUCLEOTIDE SEQUENCE [LARGE SCALE GENOMIC DNA]</scope>
    <source>
        <strain evidence="1 2">Forc016</strain>
    </source>
</reference>
<dbReference type="Proteomes" id="UP000219602">
    <property type="component" value="Chromosome 12"/>
</dbReference>
<evidence type="ECO:0000313" key="2">
    <source>
        <dbReference type="Proteomes" id="UP000219602"/>
    </source>
</evidence>
<organism evidence="1 2">
    <name type="scientific">Fusarium oxysporum f. sp. radicis-cucumerinum</name>
    <dbReference type="NCBI Taxonomy" id="327505"/>
    <lineage>
        <taxon>Eukaryota</taxon>
        <taxon>Fungi</taxon>
        <taxon>Dikarya</taxon>
        <taxon>Ascomycota</taxon>
        <taxon>Pezizomycotina</taxon>
        <taxon>Sordariomycetes</taxon>
        <taxon>Hypocreomycetidae</taxon>
        <taxon>Hypocreales</taxon>
        <taxon>Nectriaceae</taxon>
        <taxon>Fusarium</taxon>
        <taxon>Fusarium oxysporum species complex</taxon>
    </lineage>
</organism>
<dbReference type="STRING" id="327505.A0A2H3G986"/>
<proteinExistence type="predicted"/>
<gene>
    <name evidence="1" type="ORF">AU210_013627</name>
</gene>
<protein>
    <submittedName>
        <fullName evidence="1">Uncharacterized protein</fullName>
    </submittedName>
</protein>
<accession>A0A2H3G986</accession>
<comment type="caution">
    <text evidence="1">The sequence shown here is derived from an EMBL/GenBank/DDBJ whole genome shotgun (WGS) entry which is preliminary data.</text>
</comment>
<dbReference type="AlphaFoldDB" id="A0A2H3G986"/>